<gene>
    <name evidence="1" type="ORF">ACOLOM_LOCUS7893</name>
</gene>
<dbReference type="Proteomes" id="UP000789525">
    <property type="component" value="Unassembled WGS sequence"/>
</dbReference>
<reference evidence="1" key="1">
    <citation type="submission" date="2021-06" db="EMBL/GenBank/DDBJ databases">
        <authorList>
            <person name="Kallberg Y."/>
            <person name="Tangrot J."/>
            <person name="Rosling A."/>
        </authorList>
    </citation>
    <scope>NUCLEOTIDE SEQUENCE</scope>
    <source>
        <strain evidence="1">CL356</strain>
    </source>
</reference>
<proteinExistence type="predicted"/>
<keyword evidence="2" id="KW-1185">Reference proteome</keyword>
<feature type="non-terminal residue" evidence="1">
    <location>
        <position position="583"/>
    </location>
</feature>
<comment type="caution">
    <text evidence="1">The sequence shown here is derived from an EMBL/GenBank/DDBJ whole genome shotgun (WGS) entry which is preliminary data.</text>
</comment>
<protein>
    <submittedName>
        <fullName evidence="1">6403_t:CDS:1</fullName>
    </submittedName>
</protein>
<evidence type="ECO:0000313" key="1">
    <source>
        <dbReference type="EMBL" id="CAG8639624.1"/>
    </source>
</evidence>
<sequence>MNPKTTSSFENSNEKEFLDEFSSAYGYNGKIDSIREDEYSELKAAYLDHSGSTVYPKSSVVSFTNDLTKNIYCNPHSRNIRAQHTSQRVEQVRARILKHFDANPREYKVIFTQNATAAIKLVGEIFPWTPGRSSYKYLRESHNSLIGLRRFAEETNSDIQAVIESDLEALFLHNKYPESFLNQEMNGGDDVTYNLFAYPAQCNFSGQRYPLTWTTRIKKLKTKKAKFLVLLDAAAYLTTSTLSLANGDVSPDFVAMSFYKIFGFPTGLGALLIKSELEPILRKRYFGGGTINAIAYDRQWQEFKENLSDRYEDGFVELEELASVNQIYISAGTHCNPGSVSRWINISGDDSISNYKAGKVCGDDKDIFDGRPTGSIRISLGAMSTIEDIITWLNFFKKYYVEETPSNYMPQSAHVQSLTKPIESRIFLEKLTLYPIKSCHGYIIPSSTSWTITNQGLLYDREWMLIDSETGRALSQKIFIKPHLFNTPTDSPLSYSNESPFLLVSQKSVEHVNQKIMGCDGHNKGTNNCVNYEEHSYKENEKGGEAERIVADCFRANFVVNGNISEYEEDQWKVIKIGGQVFK</sequence>
<evidence type="ECO:0000313" key="2">
    <source>
        <dbReference type="Proteomes" id="UP000789525"/>
    </source>
</evidence>
<name>A0ACA9N9H2_9GLOM</name>
<accession>A0ACA9N9H2</accession>
<organism evidence="1 2">
    <name type="scientific">Acaulospora colombiana</name>
    <dbReference type="NCBI Taxonomy" id="27376"/>
    <lineage>
        <taxon>Eukaryota</taxon>
        <taxon>Fungi</taxon>
        <taxon>Fungi incertae sedis</taxon>
        <taxon>Mucoromycota</taxon>
        <taxon>Glomeromycotina</taxon>
        <taxon>Glomeromycetes</taxon>
        <taxon>Diversisporales</taxon>
        <taxon>Acaulosporaceae</taxon>
        <taxon>Acaulospora</taxon>
    </lineage>
</organism>
<dbReference type="EMBL" id="CAJVPT010019190">
    <property type="protein sequence ID" value="CAG8639624.1"/>
    <property type="molecule type" value="Genomic_DNA"/>
</dbReference>